<evidence type="ECO:0000256" key="15">
    <source>
        <dbReference type="ARBA" id="ARBA00059827"/>
    </source>
</evidence>
<dbReference type="Gene3D" id="6.10.340.10">
    <property type="match status" value="1"/>
</dbReference>
<evidence type="ECO:0000256" key="3">
    <source>
        <dbReference type="ARBA" id="ARBA00012438"/>
    </source>
</evidence>
<feature type="domain" description="PAC" evidence="24">
    <location>
        <begin position="477"/>
        <end position="527"/>
    </location>
</feature>
<dbReference type="InterPro" id="IPR005467">
    <property type="entry name" value="His_kinase_dom"/>
</dbReference>
<dbReference type="NCBIfam" id="TIGR00229">
    <property type="entry name" value="sensory_box"/>
    <property type="match status" value="3"/>
</dbReference>
<evidence type="ECO:0000259" key="25">
    <source>
        <dbReference type="PROSITE" id="PS50885"/>
    </source>
</evidence>
<dbReference type="SUPFAM" id="SSF47226">
    <property type="entry name" value="Histidine-containing phosphotransfer domain, HPT domain"/>
    <property type="match status" value="1"/>
</dbReference>
<dbReference type="InterPro" id="IPR000014">
    <property type="entry name" value="PAS"/>
</dbReference>
<dbReference type="GO" id="GO:0006355">
    <property type="term" value="P:regulation of DNA-templated transcription"/>
    <property type="evidence" value="ECO:0007669"/>
    <property type="project" value="InterPro"/>
</dbReference>
<dbReference type="InterPro" id="IPR003661">
    <property type="entry name" value="HisK_dim/P_dom"/>
</dbReference>
<dbReference type="InterPro" id="IPR000700">
    <property type="entry name" value="PAS-assoc_C"/>
</dbReference>
<keyword evidence="8 20" id="KW-0812">Transmembrane</keyword>
<evidence type="ECO:0000256" key="10">
    <source>
        <dbReference type="ARBA" id="ARBA00022777"/>
    </source>
</evidence>
<comment type="caution">
    <text evidence="27">The sequence shown here is derived from an EMBL/GenBank/DDBJ whole genome shotgun (WGS) entry which is preliminary data.</text>
</comment>
<evidence type="ECO:0000256" key="14">
    <source>
        <dbReference type="ARBA" id="ARBA00023136"/>
    </source>
</evidence>
<feature type="modified residue" description="4-aspartylphosphate" evidence="18">
    <location>
        <position position="1095"/>
    </location>
</feature>
<dbReference type="Pfam" id="PF00072">
    <property type="entry name" value="Response_reg"/>
    <property type="match status" value="1"/>
</dbReference>
<evidence type="ECO:0000256" key="2">
    <source>
        <dbReference type="ARBA" id="ARBA00004429"/>
    </source>
</evidence>
<dbReference type="SUPFAM" id="SSF158472">
    <property type="entry name" value="HAMP domain-like"/>
    <property type="match status" value="1"/>
</dbReference>
<dbReference type="Gene3D" id="1.10.287.130">
    <property type="match status" value="1"/>
</dbReference>
<dbReference type="InterPro" id="IPR003660">
    <property type="entry name" value="HAMP_dom"/>
</dbReference>
<dbReference type="EMBL" id="LUUG01000084">
    <property type="protein sequence ID" value="OAI02261.1"/>
    <property type="molecule type" value="Genomic_DNA"/>
</dbReference>
<evidence type="ECO:0000313" key="28">
    <source>
        <dbReference type="Proteomes" id="UP000078090"/>
    </source>
</evidence>
<dbReference type="Pfam" id="PF13426">
    <property type="entry name" value="PAS_9"/>
    <property type="match status" value="1"/>
</dbReference>
<keyword evidence="13" id="KW-0902">Two-component regulatory system</keyword>
<dbReference type="SMART" id="SM00448">
    <property type="entry name" value="REC"/>
    <property type="match status" value="1"/>
</dbReference>
<dbReference type="PROSITE" id="PS50885">
    <property type="entry name" value="HAMP"/>
    <property type="match status" value="1"/>
</dbReference>
<dbReference type="CDD" id="cd00130">
    <property type="entry name" value="PAS"/>
    <property type="match status" value="2"/>
</dbReference>
<feature type="domain" description="PAS" evidence="23">
    <location>
        <begin position="399"/>
        <end position="470"/>
    </location>
</feature>
<dbReference type="Pfam" id="PF00512">
    <property type="entry name" value="HisKA"/>
    <property type="match status" value="1"/>
</dbReference>
<dbReference type="PROSITE" id="PS50109">
    <property type="entry name" value="HIS_KIN"/>
    <property type="match status" value="1"/>
</dbReference>
<dbReference type="Gene3D" id="3.30.450.20">
    <property type="entry name" value="PAS domain"/>
    <property type="match status" value="3"/>
</dbReference>
<dbReference type="InterPro" id="IPR001610">
    <property type="entry name" value="PAC"/>
</dbReference>
<dbReference type="SUPFAM" id="SSF55874">
    <property type="entry name" value="ATPase domain of HSP90 chaperone/DNA topoisomerase II/histidine kinase"/>
    <property type="match status" value="1"/>
</dbReference>
<evidence type="ECO:0000256" key="8">
    <source>
        <dbReference type="ARBA" id="ARBA00022692"/>
    </source>
</evidence>
<feature type="transmembrane region" description="Helical" evidence="20">
    <location>
        <begin position="319"/>
        <end position="344"/>
    </location>
</feature>
<feature type="domain" description="HPt" evidence="26">
    <location>
        <begin position="1211"/>
        <end position="1303"/>
    </location>
</feature>
<comment type="function">
    <text evidence="15">Putative oxygen sensor; modulates the activity of FixJ, a transcriptional activator of nitrogen fixation fixK gene. FixL probably acts as a kinase that phosphorylates FixJ.</text>
</comment>
<dbReference type="InterPro" id="IPR036641">
    <property type="entry name" value="HPT_dom_sf"/>
</dbReference>
<gene>
    <name evidence="27" type="ORF">A1332_16595</name>
</gene>
<feature type="domain" description="HAMP" evidence="25">
    <location>
        <begin position="342"/>
        <end position="394"/>
    </location>
</feature>
<evidence type="ECO:0000259" key="21">
    <source>
        <dbReference type="PROSITE" id="PS50109"/>
    </source>
</evidence>
<dbReference type="Pfam" id="PF00989">
    <property type="entry name" value="PAS"/>
    <property type="match status" value="2"/>
</dbReference>
<dbReference type="FunFam" id="3.30.450.20:FF:000060">
    <property type="entry name" value="Sensor protein FixL"/>
    <property type="match status" value="1"/>
</dbReference>
<dbReference type="SUPFAM" id="SSF47384">
    <property type="entry name" value="Homodimeric domain of signal transducing histidine kinase"/>
    <property type="match status" value="1"/>
</dbReference>
<dbReference type="SMART" id="SM00304">
    <property type="entry name" value="HAMP"/>
    <property type="match status" value="1"/>
</dbReference>
<dbReference type="GO" id="GO:0000155">
    <property type="term" value="F:phosphorelay sensor kinase activity"/>
    <property type="evidence" value="ECO:0007669"/>
    <property type="project" value="InterPro"/>
</dbReference>
<dbReference type="InterPro" id="IPR008207">
    <property type="entry name" value="Sig_transdc_His_kin_Hpt_dom"/>
</dbReference>
<dbReference type="CDD" id="cd16922">
    <property type="entry name" value="HATPase_EvgS-ArcB-TorS-like"/>
    <property type="match status" value="1"/>
</dbReference>
<name>A0A177M9D9_METMH</name>
<evidence type="ECO:0000256" key="20">
    <source>
        <dbReference type="SAM" id="Phobius"/>
    </source>
</evidence>
<evidence type="ECO:0000313" key="27">
    <source>
        <dbReference type="EMBL" id="OAI02261.1"/>
    </source>
</evidence>
<evidence type="ECO:0000256" key="12">
    <source>
        <dbReference type="ARBA" id="ARBA00022989"/>
    </source>
</evidence>
<dbReference type="PROSITE" id="PS50894">
    <property type="entry name" value="HPT"/>
    <property type="match status" value="1"/>
</dbReference>
<evidence type="ECO:0000256" key="13">
    <source>
        <dbReference type="ARBA" id="ARBA00023012"/>
    </source>
</evidence>
<evidence type="ECO:0000256" key="17">
    <source>
        <dbReference type="PROSITE-ProRule" id="PRU00110"/>
    </source>
</evidence>
<keyword evidence="19" id="KW-0175">Coiled coil</keyword>
<dbReference type="CDD" id="cd06225">
    <property type="entry name" value="HAMP"/>
    <property type="match status" value="1"/>
</dbReference>
<accession>A0A177M9D9</accession>
<evidence type="ECO:0000256" key="6">
    <source>
        <dbReference type="ARBA" id="ARBA00022553"/>
    </source>
</evidence>
<dbReference type="Pfam" id="PF01627">
    <property type="entry name" value="Hpt"/>
    <property type="match status" value="1"/>
</dbReference>
<dbReference type="Gene3D" id="1.20.120.160">
    <property type="entry name" value="HPT domain"/>
    <property type="match status" value="1"/>
</dbReference>
<dbReference type="Pfam" id="PF02518">
    <property type="entry name" value="HATPase_c"/>
    <property type="match status" value="1"/>
</dbReference>
<keyword evidence="14 20" id="KW-0472">Membrane</keyword>
<keyword evidence="10" id="KW-0418">Kinase</keyword>
<evidence type="ECO:0000256" key="18">
    <source>
        <dbReference type="PROSITE-ProRule" id="PRU00169"/>
    </source>
</evidence>
<dbReference type="InterPro" id="IPR036097">
    <property type="entry name" value="HisK_dim/P_sf"/>
</dbReference>
<dbReference type="InterPro" id="IPR013767">
    <property type="entry name" value="PAS_fold"/>
</dbReference>
<dbReference type="InterPro" id="IPR001789">
    <property type="entry name" value="Sig_transdc_resp-reg_receiver"/>
</dbReference>
<dbReference type="Pfam" id="PF00672">
    <property type="entry name" value="HAMP"/>
    <property type="match status" value="1"/>
</dbReference>
<evidence type="ECO:0000256" key="11">
    <source>
        <dbReference type="ARBA" id="ARBA00022840"/>
    </source>
</evidence>
<evidence type="ECO:0000259" key="24">
    <source>
        <dbReference type="PROSITE" id="PS50113"/>
    </source>
</evidence>
<dbReference type="SUPFAM" id="SSF52172">
    <property type="entry name" value="CheY-like"/>
    <property type="match status" value="1"/>
</dbReference>
<dbReference type="EC" id="2.7.13.3" evidence="3"/>
<evidence type="ECO:0000256" key="1">
    <source>
        <dbReference type="ARBA" id="ARBA00000085"/>
    </source>
</evidence>
<dbReference type="CDD" id="cd00082">
    <property type="entry name" value="HisKA"/>
    <property type="match status" value="1"/>
</dbReference>
<sequence>MQALFSPAVALMNRLSFSKKFVVIGFLSLLAVVVVFYSLYQSLNRVILDSECELQGLLKIKHITQTMQFVQQHRGITVAVLGGIESLRDKRDISETKVATALSALGQTLAVDSLPAVAYADIKNDWEQLRQNAANQSIQESYRLHSRLVEKLLDLEELIGEESLLFTDSNLDSYHLIMLVTEQMPRALEGIAQLRGYGVGILAKKQISDQEKIEIYLIKDRIETGIRVIEETTHDFKRYKPELHPILTNTRDNIVNAASLITQHVIADIVQEKFSINPEYFYSTVTLALDTAYSEIYDSFIPAAEQLIEARIKAAKTTLALSIGIPGFIFMLIIYFAIGAHLAVSRYVEKLAKTAKAFSGGDFQQRMPLTMRDEIGQVAESFNEMADGFSALLTARREDEIRLRSIVDTALDALVQMDADGFINGWNRQAEQIFGWPASDVLGRLLHDVIIPERYRQAHQQGMRRYLDTGSGSVLNQRIEVVALHRDGHEFPIELAITPNKLGNAVEFSAFIRDISAQKQAIQTLQASEQRHRALFESSRDALMTLSARRGFISVNPAALSLFACRGEQEFLAQTPASLSPEYQPDGRSSCELANEKLEMAIADGSVVFEWLHKRLNGETFYAEVQLSRVEIDSEIVVQATVRDISENKRAKAALITSEARTRAVLRTMSDAVVLIDSKGIMLLVNDAIGDLFGYEEDELLGQNVKMLMPEPYHSEHDGYLSRHLDNTKERVIIGRRIEVEGKRKDGLLVPIELSVNELMDDFGSTYIGVMRDISHRKAVEQAHEAARLEAEHLVHMKSEFLANMSHEIRTPLNAIIGLAKISLRDNAGRNMQENSARIYDAGMHLLSVVNDILDFSKIEAGKMTLDEHPFRLDALIQDAISLVDMRAKEKQLDLIVHRPQDLPEWVNGDPLRLRQILVNLLSNAVKFTEHGYVSLEISRQKDMTEISVTDSGIGMTAEQIGRLFTAFEQADNSTTRKFGGSGLGLAISRDLANLMGGDIVVKSTLGAGSKFTLSVPLPATDAGVEHSADYHQDHGGRLRGFRILAAEDVALNRLVLEDLLIHEGAQVTFAENGQQALDRLEEAGYAGFDAVLMDIQMPVMDGYQAARRILEIAPDLPIIGLTAHAMPEERQRCLEMGMRDRVTKPIDANALVGALRQHVSINKVSDEIGSKGGAAAALKMPETVNDAVAEVATEGLIDWAALQQRFDGRQAFIDKLIDNALDGAQQANVDKLRLAAEQRDYAAIKFVAHNLKGFAGIFEIQQIQSLAQQAEAAAKDQADDAIELAESLANTLETILAELQSKRAVAS</sequence>
<feature type="domain" description="Histidine kinase" evidence="21">
    <location>
        <begin position="804"/>
        <end position="1020"/>
    </location>
</feature>
<dbReference type="RefSeq" id="WP_064009345.1">
    <property type="nucleotide sequence ID" value="NZ_LUUG01000084.1"/>
</dbReference>
<keyword evidence="7" id="KW-0808">Transferase</keyword>
<evidence type="ECO:0000256" key="16">
    <source>
        <dbReference type="ARBA" id="ARBA00070616"/>
    </source>
</evidence>
<dbReference type="SUPFAM" id="SSF55785">
    <property type="entry name" value="PYP-like sensor domain (PAS domain)"/>
    <property type="match status" value="3"/>
</dbReference>
<dbReference type="InterPro" id="IPR035965">
    <property type="entry name" value="PAS-like_dom_sf"/>
</dbReference>
<evidence type="ECO:0000259" key="23">
    <source>
        <dbReference type="PROSITE" id="PS50112"/>
    </source>
</evidence>
<evidence type="ECO:0000256" key="19">
    <source>
        <dbReference type="SAM" id="Coils"/>
    </source>
</evidence>
<reference evidence="27 28" key="1">
    <citation type="submission" date="2016-03" db="EMBL/GenBank/DDBJ databases">
        <authorList>
            <person name="Ploux O."/>
        </authorList>
    </citation>
    <scope>NUCLEOTIDE SEQUENCE [LARGE SCALE GENOMIC DNA]</scope>
    <source>
        <strain evidence="27 28">R-45363</strain>
    </source>
</reference>
<dbReference type="OrthoDB" id="5555388at2"/>
<keyword evidence="12 20" id="KW-1133">Transmembrane helix</keyword>
<dbReference type="InterPro" id="IPR004358">
    <property type="entry name" value="Sig_transdc_His_kin-like_C"/>
</dbReference>
<keyword evidence="4" id="KW-1003">Cell membrane</keyword>
<dbReference type="PROSITE" id="PS50113">
    <property type="entry name" value="PAC"/>
    <property type="match status" value="2"/>
</dbReference>
<dbReference type="PROSITE" id="PS50112">
    <property type="entry name" value="PAS"/>
    <property type="match status" value="2"/>
</dbReference>
<feature type="domain" description="PAC" evidence="24">
    <location>
        <begin position="736"/>
        <end position="786"/>
    </location>
</feature>
<dbReference type="PANTHER" id="PTHR43047">
    <property type="entry name" value="TWO-COMPONENT HISTIDINE PROTEIN KINASE"/>
    <property type="match status" value="1"/>
</dbReference>
<keyword evidence="11" id="KW-0067">ATP-binding</keyword>
<feature type="transmembrane region" description="Helical" evidence="20">
    <location>
        <begin position="21"/>
        <end position="40"/>
    </location>
</feature>
<evidence type="ECO:0000256" key="7">
    <source>
        <dbReference type="ARBA" id="ARBA00022679"/>
    </source>
</evidence>
<dbReference type="InterPro" id="IPR003594">
    <property type="entry name" value="HATPase_dom"/>
</dbReference>
<comment type="subcellular location">
    <subcellularLocation>
        <location evidence="2">Cell inner membrane</location>
        <topology evidence="2">Multi-pass membrane protein</topology>
    </subcellularLocation>
</comment>
<evidence type="ECO:0000256" key="9">
    <source>
        <dbReference type="ARBA" id="ARBA00022741"/>
    </source>
</evidence>
<dbReference type="Proteomes" id="UP000078090">
    <property type="component" value="Unassembled WGS sequence"/>
</dbReference>
<keyword evidence="6 18" id="KW-0597">Phosphoprotein</keyword>
<feature type="coiled-coil region" evidence="19">
    <location>
        <begin position="1261"/>
        <end position="1303"/>
    </location>
</feature>
<evidence type="ECO:0000256" key="4">
    <source>
        <dbReference type="ARBA" id="ARBA00022475"/>
    </source>
</evidence>
<dbReference type="SMART" id="SM00388">
    <property type="entry name" value="HisKA"/>
    <property type="match status" value="1"/>
</dbReference>
<dbReference type="GO" id="GO:0005886">
    <property type="term" value="C:plasma membrane"/>
    <property type="evidence" value="ECO:0007669"/>
    <property type="project" value="UniProtKB-SubCell"/>
</dbReference>
<dbReference type="CDD" id="cd17546">
    <property type="entry name" value="REC_hyHK_CKI1_RcsC-like"/>
    <property type="match status" value="1"/>
</dbReference>
<feature type="domain" description="PAS" evidence="23">
    <location>
        <begin position="658"/>
        <end position="728"/>
    </location>
</feature>
<protein>
    <recommendedName>
        <fullName evidence="16">Sensor protein FixL</fullName>
        <ecNumber evidence="3">2.7.13.3</ecNumber>
    </recommendedName>
</protein>
<evidence type="ECO:0000259" key="26">
    <source>
        <dbReference type="PROSITE" id="PS50894"/>
    </source>
</evidence>
<dbReference type="Gene3D" id="3.30.565.10">
    <property type="entry name" value="Histidine kinase-like ATPase, C-terminal domain"/>
    <property type="match status" value="1"/>
</dbReference>
<keyword evidence="5" id="KW-0997">Cell inner membrane</keyword>
<feature type="modified residue" description="Phosphohistidine" evidence="17">
    <location>
        <position position="1250"/>
    </location>
</feature>
<keyword evidence="9" id="KW-0547">Nucleotide-binding</keyword>
<dbReference type="InterPro" id="IPR036890">
    <property type="entry name" value="HATPase_C_sf"/>
</dbReference>
<proteinExistence type="predicted"/>
<dbReference type="Gene3D" id="3.40.50.2300">
    <property type="match status" value="1"/>
</dbReference>
<evidence type="ECO:0000256" key="5">
    <source>
        <dbReference type="ARBA" id="ARBA00022519"/>
    </source>
</evidence>
<dbReference type="SMART" id="SM00387">
    <property type="entry name" value="HATPase_c"/>
    <property type="match status" value="1"/>
</dbReference>
<dbReference type="SMART" id="SM00091">
    <property type="entry name" value="PAS"/>
    <property type="match status" value="3"/>
</dbReference>
<comment type="catalytic activity">
    <reaction evidence="1">
        <text>ATP + protein L-histidine = ADP + protein N-phospho-L-histidine.</text>
        <dbReference type="EC" id="2.7.13.3"/>
    </reaction>
</comment>
<dbReference type="PROSITE" id="PS50110">
    <property type="entry name" value="RESPONSE_REGULATORY"/>
    <property type="match status" value="1"/>
</dbReference>
<evidence type="ECO:0000259" key="22">
    <source>
        <dbReference type="PROSITE" id="PS50110"/>
    </source>
</evidence>
<organism evidence="27 28">
    <name type="scientific">Methylomonas methanica</name>
    <dbReference type="NCBI Taxonomy" id="421"/>
    <lineage>
        <taxon>Bacteria</taxon>
        <taxon>Pseudomonadati</taxon>
        <taxon>Pseudomonadota</taxon>
        <taxon>Gammaproteobacteria</taxon>
        <taxon>Methylococcales</taxon>
        <taxon>Methylococcaceae</taxon>
        <taxon>Methylomonas</taxon>
    </lineage>
</organism>
<dbReference type="PRINTS" id="PR00344">
    <property type="entry name" value="BCTRLSENSOR"/>
</dbReference>
<dbReference type="GO" id="GO:0005524">
    <property type="term" value="F:ATP binding"/>
    <property type="evidence" value="ECO:0007669"/>
    <property type="project" value="UniProtKB-KW"/>
</dbReference>
<dbReference type="InterPro" id="IPR011006">
    <property type="entry name" value="CheY-like_superfamily"/>
</dbReference>
<feature type="domain" description="Response regulatory" evidence="22">
    <location>
        <begin position="1043"/>
        <end position="1160"/>
    </location>
</feature>
<dbReference type="FunFam" id="3.30.565.10:FF:000010">
    <property type="entry name" value="Sensor histidine kinase RcsC"/>
    <property type="match status" value="1"/>
</dbReference>
<dbReference type="SMART" id="SM00086">
    <property type="entry name" value="PAC"/>
    <property type="match status" value="3"/>
</dbReference>